<dbReference type="Proteomes" id="UP000886812">
    <property type="component" value="Unassembled WGS sequence"/>
</dbReference>
<comment type="caution">
    <text evidence="9">The sequence shown here is derived from an EMBL/GenBank/DDBJ whole genome shotgun (WGS) entry which is preliminary data.</text>
</comment>
<keyword evidence="3" id="KW-0597">Phosphoprotein</keyword>
<evidence type="ECO:0000256" key="7">
    <source>
        <dbReference type="SAM" id="Phobius"/>
    </source>
</evidence>
<dbReference type="PANTHER" id="PTHR43711:SF1">
    <property type="entry name" value="HISTIDINE KINASE 1"/>
    <property type="match status" value="1"/>
</dbReference>
<dbReference type="InterPro" id="IPR003594">
    <property type="entry name" value="HATPase_dom"/>
</dbReference>
<gene>
    <name evidence="9" type="ORF">IAC75_04600</name>
</gene>
<dbReference type="InterPro" id="IPR005467">
    <property type="entry name" value="His_kinase_dom"/>
</dbReference>
<keyword evidence="7" id="KW-1133">Transmembrane helix</keyword>
<dbReference type="EMBL" id="DVOG01000122">
    <property type="protein sequence ID" value="HIV04414.1"/>
    <property type="molecule type" value="Genomic_DNA"/>
</dbReference>
<organism evidence="9 10">
    <name type="scientific">Candidatus Spyradosoma merdigallinarum</name>
    <dbReference type="NCBI Taxonomy" id="2840950"/>
    <lineage>
        <taxon>Bacteria</taxon>
        <taxon>Pseudomonadati</taxon>
        <taxon>Verrucomicrobiota</taxon>
        <taxon>Opitutia</taxon>
        <taxon>Opitutia incertae sedis</taxon>
        <taxon>Candidatus Spyradosoma</taxon>
    </lineage>
</organism>
<evidence type="ECO:0000256" key="3">
    <source>
        <dbReference type="ARBA" id="ARBA00022553"/>
    </source>
</evidence>
<dbReference type="PANTHER" id="PTHR43711">
    <property type="entry name" value="TWO-COMPONENT HISTIDINE KINASE"/>
    <property type="match status" value="1"/>
</dbReference>
<dbReference type="InterPro" id="IPR003661">
    <property type="entry name" value="HisK_dim/P_dom"/>
</dbReference>
<dbReference type="InterPro" id="IPR004358">
    <property type="entry name" value="Sig_transdc_His_kin-like_C"/>
</dbReference>
<sequence>MIRAGTPPLFAALAVCASAGFGALAWLGVNVREIRASREAEIRAARVVELTQTLETEIFREWTRFEEALDAIPPDDFSEASVRAAAARAGFAAAVKSLADALPTYAGKPEELGEKFSAFRADGNYFLMRRVGGGNGRAQGVVLSSEALFRALEEKSRERLAFEENAAMRVVPVSAERGFGVVRGLPGAKLEFDLAPRPHAESVAAERAVLVALAGTSAMLVAILALAARVFLLSEKRRLFASSVSHELKTPLAELRLCAETLHERCADPVARGESERIRRSAEELTAIVENLLLFSRMRTGKFRVPATEITVDALFRRVSERITERLLAADMDVIFDVEPAARERRLLAGAETLDRVLFNLADNAVKHARRDDGENLVSFRARVAGRRLLIDVSDEGPGIPPEIRGRLFTPFVSAASSRGLGLGLSISARAARAFGGRLFLLKSDSAGTTFRLELPLREKGARR</sequence>
<dbReference type="PRINTS" id="PR00344">
    <property type="entry name" value="BCTRLSENSOR"/>
</dbReference>
<reference evidence="9" key="2">
    <citation type="journal article" date="2021" name="PeerJ">
        <title>Extensive microbial diversity within the chicken gut microbiome revealed by metagenomics and culture.</title>
        <authorList>
            <person name="Gilroy R."/>
            <person name="Ravi A."/>
            <person name="Getino M."/>
            <person name="Pursley I."/>
            <person name="Horton D.L."/>
            <person name="Alikhan N.F."/>
            <person name="Baker D."/>
            <person name="Gharbi K."/>
            <person name="Hall N."/>
            <person name="Watson M."/>
            <person name="Adriaenssens E.M."/>
            <person name="Foster-Nyarko E."/>
            <person name="Jarju S."/>
            <person name="Secka A."/>
            <person name="Antonio M."/>
            <person name="Oren A."/>
            <person name="Chaudhuri R.R."/>
            <person name="La Ragione R."/>
            <person name="Hildebrand F."/>
            <person name="Pallen M.J."/>
        </authorList>
    </citation>
    <scope>NUCLEOTIDE SEQUENCE</scope>
    <source>
        <strain evidence="9">10669</strain>
    </source>
</reference>
<dbReference type="Gene3D" id="1.10.287.130">
    <property type="match status" value="1"/>
</dbReference>
<dbReference type="PROSITE" id="PS50109">
    <property type="entry name" value="HIS_KIN"/>
    <property type="match status" value="1"/>
</dbReference>
<keyword evidence="5 9" id="KW-0418">Kinase</keyword>
<evidence type="ECO:0000256" key="5">
    <source>
        <dbReference type="ARBA" id="ARBA00022777"/>
    </source>
</evidence>
<feature type="domain" description="Histidine kinase" evidence="8">
    <location>
        <begin position="243"/>
        <end position="459"/>
    </location>
</feature>
<keyword evidence="7" id="KW-0472">Membrane</keyword>
<keyword evidence="4" id="KW-0808">Transferase</keyword>
<dbReference type="Pfam" id="PF00512">
    <property type="entry name" value="HisKA"/>
    <property type="match status" value="1"/>
</dbReference>
<proteinExistence type="predicted"/>
<evidence type="ECO:0000259" key="8">
    <source>
        <dbReference type="PROSITE" id="PS50109"/>
    </source>
</evidence>
<comment type="catalytic activity">
    <reaction evidence="1">
        <text>ATP + protein L-histidine = ADP + protein N-phospho-L-histidine.</text>
        <dbReference type="EC" id="2.7.13.3"/>
    </reaction>
</comment>
<feature type="transmembrane region" description="Helical" evidence="7">
    <location>
        <begin position="208"/>
        <end position="232"/>
    </location>
</feature>
<dbReference type="AlphaFoldDB" id="A0A9D1NKS1"/>
<evidence type="ECO:0000256" key="4">
    <source>
        <dbReference type="ARBA" id="ARBA00022679"/>
    </source>
</evidence>
<dbReference type="SUPFAM" id="SSF55874">
    <property type="entry name" value="ATPase domain of HSP90 chaperone/DNA topoisomerase II/histidine kinase"/>
    <property type="match status" value="1"/>
</dbReference>
<accession>A0A9D1NKS1</accession>
<dbReference type="InterPro" id="IPR036097">
    <property type="entry name" value="HisK_dim/P_sf"/>
</dbReference>
<dbReference type="SMART" id="SM00388">
    <property type="entry name" value="HisKA"/>
    <property type="match status" value="1"/>
</dbReference>
<dbReference type="Pfam" id="PF02518">
    <property type="entry name" value="HATPase_c"/>
    <property type="match status" value="1"/>
</dbReference>
<protein>
    <recommendedName>
        <fullName evidence="2">histidine kinase</fullName>
        <ecNumber evidence="2">2.7.13.3</ecNumber>
    </recommendedName>
</protein>
<dbReference type="InterPro" id="IPR036890">
    <property type="entry name" value="HATPase_C_sf"/>
</dbReference>
<dbReference type="GO" id="GO:0000155">
    <property type="term" value="F:phosphorelay sensor kinase activity"/>
    <property type="evidence" value="ECO:0007669"/>
    <property type="project" value="InterPro"/>
</dbReference>
<dbReference type="Gene3D" id="3.30.565.10">
    <property type="entry name" value="Histidine kinase-like ATPase, C-terminal domain"/>
    <property type="match status" value="1"/>
</dbReference>
<evidence type="ECO:0000313" key="9">
    <source>
        <dbReference type="EMBL" id="HIV04414.1"/>
    </source>
</evidence>
<dbReference type="InterPro" id="IPR050736">
    <property type="entry name" value="Sensor_HK_Regulatory"/>
</dbReference>
<evidence type="ECO:0000256" key="2">
    <source>
        <dbReference type="ARBA" id="ARBA00012438"/>
    </source>
</evidence>
<dbReference type="CDD" id="cd00082">
    <property type="entry name" value="HisKA"/>
    <property type="match status" value="1"/>
</dbReference>
<dbReference type="SMART" id="SM00387">
    <property type="entry name" value="HATPase_c"/>
    <property type="match status" value="1"/>
</dbReference>
<dbReference type="SUPFAM" id="SSF47384">
    <property type="entry name" value="Homodimeric domain of signal transducing histidine kinase"/>
    <property type="match status" value="1"/>
</dbReference>
<evidence type="ECO:0000256" key="1">
    <source>
        <dbReference type="ARBA" id="ARBA00000085"/>
    </source>
</evidence>
<evidence type="ECO:0000256" key="6">
    <source>
        <dbReference type="ARBA" id="ARBA00023012"/>
    </source>
</evidence>
<evidence type="ECO:0000313" key="10">
    <source>
        <dbReference type="Proteomes" id="UP000886812"/>
    </source>
</evidence>
<keyword evidence="6" id="KW-0902">Two-component regulatory system</keyword>
<reference evidence="9" key="1">
    <citation type="submission" date="2020-10" db="EMBL/GenBank/DDBJ databases">
        <authorList>
            <person name="Gilroy R."/>
        </authorList>
    </citation>
    <scope>NUCLEOTIDE SEQUENCE</scope>
    <source>
        <strain evidence="9">10669</strain>
    </source>
</reference>
<keyword evidence="7" id="KW-0812">Transmembrane</keyword>
<dbReference type="EC" id="2.7.13.3" evidence="2"/>
<name>A0A9D1NKS1_9BACT</name>